<evidence type="ECO:0000256" key="1">
    <source>
        <dbReference type="ARBA" id="ARBA00008956"/>
    </source>
</evidence>
<dbReference type="PANTHER" id="PTHR31791:SF41">
    <property type="entry name" value="FRIGIDA-LIKE PROTEIN"/>
    <property type="match status" value="1"/>
</dbReference>
<evidence type="ECO:0000313" key="8">
    <source>
        <dbReference type="EMBL" id="KAK4766792.1"/>
    </source>
</evidence>
<proteinExistence type="inferred from homology"/>
<evidence type="ECO:0000256" key="2">
    <source>
        <dbReference type="ARBA" id="ARBA00022473"/>
    </source>
</evidence>
<dbReference type="Proteomes" id="UP001345219">
    <property type="component" value="Chromosome 7"/>
</dbReference>
<dbReference type="AlphaFoldDB" id="A0AAN7KPS0"/>
<evidence type="ECO:0000256" key="3">
    <source>
        <dbReference type="ARBA" id="ARBA00022782"/>
    </source>
</evidence>
<name>A0AAN7KPS0_9MYRT</name>
<accession>A0AAN7KPS0</accession>
<comment type="caution">
    <text evidence="8">The sequence shown here is derived from an EMBL/GenBank/DDBJ whole genome shotgun (WGS) entry which is preliminary data.</text>
</comment>
<keyword evidence="4 5" id="KW-0287">Flowering</keyword>
<evidence type="ECO:0000313" key="9">
    <source>
        <dbReference type="Proteomes" id="UP001345219"/>
    </source>
</evidence>
<keyword evidence="9" id="KW-1185">Reference proteome</keyword>
<gene>
    <name evidence="8" type="ORF">SAY87_008434</name>
</gene>
<dbReference type="GO" id="GO:0030154">
    <property type="term" value="P:cell differentiation"/>
    <property type="evidence" value="ECO:0007669"/>
    <property type="project" value="UniProtKB-KW"/>
</dbReference>
<evidence type="ECO:0000256" key="7">
    <source>
        <dbReference type="SAM" id="MobiDB-lite"/>
    </source>
</evidence>
<keyword evidence="3 5" id="KW-0221">Differentiation</keyword>
<comment type="similarity">
    <text evidence="1 5">Belongs to the Frigida family.</text>
</comment>
<evidence type="ECO:0000256" key="6">
    <source>
        <dbReference type="SAM" id="Coils"/>
    </source>
</evidence>
<keyword evidence="6" id="KW-0175">Coiled coil</keyword>
<organism evidence="8 9">
    <name type="scientific">Trapa incisa</name>
    <dbReference type="NCBI Taxonomy" id="236973"/>
    <lineage>
        <taxon>Eukaryota</taxon>
        <taxon>Viridiplantae</taxon>
        <taxon>Streptophyta</taxon>
        <taxon>Embryophyta</taxon>
        <taxon>Tracheophyta</taxon>
        <taxon>Spermatophyta</taxon>
        <taxon>Magnoliopsida</taxon>
        <taxon>eudicotyledons</taxon>
        <taxon>Gunneridae</taxon>
        <taxon>Pentapetalae</taxon>
        <taxon>rosids</taxon>
        <taxon>malvids</taxon>
        <taxon>Myrtales</taxon>
        <taxon>Lythraceae</taxon>
        <taxon>Trapa</taxon>
    </lineage>
</organism>
<dbReference type="GO" id="GO:0009908">
    <property type="term" value="P:flower development"/>
    <property type="evidence" value="ECO:0007669"/>
    <property type="project" value="UniProtKB-KW"/>
</dbReference>
<feature type="coiled-coil region" evidence="6">
    <location>
        <begin position="45"/>
        <end position="75"/>
    </location>
</feature>
<dbReference type="Pfam" id="PF07899">
    <property type="entry name" value="Frigida"/>
    <property type="match status" value="1"/>
</dbReference>
<sequence length="577" mass="63860">MENSAAVTLLERLSKAFTELQARRDASSGDKVQWKEVEEHFCKLDAVLKEKFIQLEAKEKELEQKEVKISLLIAERKAAVAAKEQEMLDRVQELKDVAIAAITAVASISASHQQANSVPVDDESRDKGNKVSSSLRDKTLGNYSEDFPSGTMENPQDVINIVKPHPELLQFCQQMDATGLLHFTLENNKTLNDISAELSIALESAVEPARLVLELLLCFSFPVEPDQPEYAGMKDAHLGMCKSHSIFLDAFSAFIVRADASHILNAETKKEAKEIACEWILNLKGAEEAANENSSFGAEVLLQLLATFRVASEFDEDELCKFVLAAAHHKQTPELCHSLGLTEKMPDIIQQLISNGKQVEAVRFVHAFQLTERFPPVPLLKTFLKDLRRSSQGKSSTAGSSSSPQVDINARELAALRAVIGCVKEFNLEASYTLDPLYKRLEQLENMKPDKKRGAYRADGDPFKNHFHLSKKSKYKGGSWPAKFRGPQIGGPGHRKGQPGFASRMPYTAATARHPGSVPPYQMPVQPLHAQQGLDDQRAYYHLHNPAAVPSASYNSAGAIRYRVHNASGLPGPHPYM</sequence>
<dbReference type="PANTHER" id="PTHR31791">
    <property type="entry name" value="FRIGIDA-LIKE PROTEIN 3-RELATED"/>
    <property type="match status" value="1"/>
</dbReference>
<feature type="compositionally biased region" description="Basic and acidic residues" evidence="7">
    <location>
        <begin position="122"/>
        <end position="139"/>
    </location>
</feature>
<reference evidence="8 9" key="1">
    <citation type="journal article" date="2023" name="Hortic Res">
        <title>Pangenome of water caltrop reveals structural variations and asymmetric subgenome divergence after allopolyploidization.</title>
        <authorList>
            <person name="Zhang X."/>
            <person name="Chen Y."/>
            <person name="Wang L."/>
            <person name="Yuan Y."/>
            <person name="Fang M."/>
            <person name="Shi L."/>
            <person name="Lu R."/>
            <person name="Comes H.P."/>
            <person name="Ma Y."/>
            <person name="Chen Y."/>
            <person name="Huang G."/>
            <person name="Zhou Y."/>
            <person name="Zheng Z."/>
            <person name="Qiu Y."/>
        </authorList>
    </citation>
    <scope>NUCLEOTIDE SEQUENCE [LARGE SCALE GENOMIC DNA]</scope>
    <source>
        <tissue evidence="8">Roots</tissue>
    </source>
</reference>
<evidence type="ECO:0000256" key="4">
    <source>
        <dbReference type="ARBA" id="ARBA00023089"/>
    </source>
</evidence>
<feature type="region of interest" description="Disordered" evidence="7">
    <location>
        <begin position="474"/>
        <end position="499"/>
    </location>
</feature>
<dbReference type="EMBL" id="JAXIOK010000007">
    <property type="protein sequence ID" value="KAK4766792.1"/>
    <property type="molecule type" value="Genomic_DNA"/>
</dbReference>
<evidence type="ECO:0000256" key="5">
    <source>
        <dbReference type="RuleBase" id="RU364012"/>
    </source>
</evidence>
<feature type="region of interest" description="Disordered" evidence="7">
    <location>
        <begin position="113"/>
        <end position="149"/>
    </location>
</feature>
<protein>
    <recommendedName>
        <fullName evidence="5">FRIGIDA-like protein</fullName>
    </recommendedName>
</protein>
<dbReference type="InterPro" id="IPR012474">
    <property type="entry name" value="Frigida"/>
</dbReference>
<keyword evidence="2 5" id="KW-0217">Developmental protein</keyword>